<dbReference type="PANTHER" id="PTHR41695:SF1">
    <property type="entry name" value="1,4-ALPHA-GLUCAN BRANCHING ENZYME TK1436"/>
    <property type="match status" value="1"/>
</dbReference>
<comment type="similarity">
    <text evidence="1 5">Belongs to the glycosyl hydrolase 57 family.</text>
</comment>
<feature type="binding site" evidence="4">
    <location>
        <position position="406"/>
    </location>
    <ligand>
        <name>substrate</name>
    </ligand>
</feature>
<feature type="domain" description="Glycoside hydrolase family 57 N-terminal" evidence="6">
    <location>
        <begin position="10"/>
        <end position="310"/>
    </location>
</feature>
<dbReference type="GO" id="GO:0003844">
    <property type="term" value="F:1,4-alpha-glucan branching enzyme activity"/>
    <property type="evidence" value="ECO:0007669"/>
    <property type="project" value="InterPro"/>
</dbReference>
<feature type="domain" description="1,4-alpha-glucan branching enzyme C-terminal" evidence="7">
    <location>
        <begin position="426"/>
        <end position="526"/>
    </location>
</feature>
<dbReference type="SUPFAM" id="SSF88688">
    <property type="entry name" value="Families 57/38 glycoside transferase middle domain"/>
    <property type="match status" value="1"/>
</dbReference>
<dbReference type="Proteomes" id="UP000035337">
    <property type="component" value="Chromosome"/>
</dbReference>
<dbReference type="Pfam" id="PF09210">
    <property type="entry name" value="BE_C"/>
    <property type="match status" value="1"/>
</dbReference>
<dbReference type="GO" id="GO:0030979">
    <property type="term" value="P:alpha-glucan biosynthetic process"/>
    <property type="evidence" value="ECO:0007669"/>
    <property type="project" value="InterPro"/>
</dbReference>
<dbReference type="STRING" id="1408281.Epro_0959"/>
<evidence type="ECO:0000259" key="7">
    <source>
        <dbReference type="Pfam" id="PF09210"/>
    </source>
</evidence>
<sequence>MNPKGYWCLQLHAHLPFVRHPEYSDFLEEDWLYEAISETYLPLLNVFENLVKDNIDFRLTMTITPTLANMLADPLLQLRYYERLKKQIDLIEKELARTENALQFRPAAQMYAKQFQECKQVWEKYNGNILTGFKNLQDAGKIEIITCCATHGFLPLMNNPAAQRAQIRVACDDYQRHFGRRPRGIWLAECAYYPGIDEILKDEGIRFFFLEAHGILYAEPRPKYGVFAPVYAPSGVAAFARDTETAQQVWSAESGYPGDSDYREFYRDLGYDLDYDYVKPYLHSDGIRRNIGIKYHKITGKVSLSDKQPYSPQDAKNKADTHAGNFLFNRTKQAEYLSEILDRTPLVVSMYDAELFGHWWFEGPQFLNFLFRKMHCDQDIVKPITPIEYLEKFPLNQVVSPAASSWGDKGYYEVWLNSSNDYIYRHLHKAAERMTELAKRFPSADGILEMALNQCAREVLLAQSSDWAFIMTTGTMVEYAQKRTREHIANFTTLYEQINNNSIDAQYLKTLEDRNNIFAHINYRVYAQ</sequence>
<reference evidence="8 9" key="1">
    <citation type="submission" date="2014-09" db="EMBL/GenBank/DDBJ databases">
        <title>Complete genome sequence of Endomicrobium proavitum.</title>
        <authorList>
            <person name="Zheng H."/>
        </authorList>
    </citation>
    <scope>NUCLEOTIDE SEQUENCE [LARGE SCALE GENOMIC DNA]</scope>
    <source>
        <strain evidence="8 9">Rsa215</strain>
    </source>
</reference>
<evidence type="ECO:0000313" key="8">
    <source>
        <dbReference type="EMBL" id="AKL98338.1"/>
    </source>
</evidence>
<dbReference type="PANTHER" id="PTHR41695">
    <property type="entry name" value="1,4-ALPHA-GLUCAN BRANCHING ENZYME RV3031-RELATED"/>
    <property type="match status" value="1"/>
</dbReference>
<dbReference type="KEGG" id="epo:Epro_0959"/>
<dbReference type="OrthoDB" id="9803279at2"/>
<feature type="active site" description="Proton donor" evidence="3">
    <location>
        <position position="352"/>
    </location>
</feature>
<dbReference type="InterPro" id="IPR040042">
    <property type="entry name" value="Branching_enz_MT3115-like"/>
</dbReference>
<feature type="active site" description="Nucleophile" evidence="3">
    <location>
        <position position="189"/>
    </location>
</feature>
<keyword evidence="2 5" id="KW-0119">Carbohydrate metabolism</keyword>
<dbReference type="InterPro" id="IPR015293">
    <property type="entry name" value="BE_C"/>
</dbReference>
<evidence type="ECO:0000259" key="6">
    <source>
        <dbReference type="Pfam" id="PF03065"/>
    </source>
</evidence>
<dbReference type="GO" id="GO:0016787">
    <property type="term" value="F:hydrolase activity"/>
    <property type="evidence" value="ECO:0007669"/>
    <property type="project" value="UniProtKB-KW"/>
</dbReference>
<evidence type="ECO:0000256" key="5">
    <source>
        <dbReference type="RuleBase" id="RU361196"/>
    </source>
</evidence>
<evidence type="ECO:0000313" key="9">
    <source>
        <dbReference type="Proteomes" id="UP000035337"/>
    </source>
</evidence>
<feature type="binding site" evidence="4">
    <location>
        <position position="258"/>
    </location>
    <ligand>
        <name>substrate</name>
    </ligand>
</feature>
<feature type="binding site" evidence="4">
    <location>
        <position position="241"/>
    </location>
    <ligand>
        <name>substrate</name>
    </ligand>
</feature>
<dbReference type="InterPro" id="IPR011330">
    <property type="entry name" value="Glyco_hydro/deAcase_b/a-brl"/>
</dbReference>
<dbReference type="InterPro" id="IPR027291">
    <property type="entry name" value="Glyco_hydro_38_N_sf"/>
</dbReference>
<dbReference type="AlphaFoldDB" id="A0A0G3WJ33"/>
<feature type="binding site" evidence="4">
    <location>
        <position position="466"/>
    </location>
    <ligand>
        <name>substrate</name>
    </ligand>
</feature>
<dbReference type="InterPro" id="IPR037090">
    <property type="entry name" value="57_glycoside_trans_central"/>
</dbReference>
<keyword evidence="8" id="KW-0378">Hydrolase</keyword>
<accession>A0A0G3WJ33</accession>
<dbReference type="RefSeq" id="WP_052570890.1">
    <property type="nucleotide sequence ID" value="NZ_CP009498.1"/>
</dbReference>
<dbReference type="SUPFAM" id="SSF88713">
    <property type="entry name" value="Glycoside hydrolase/deacetylase"/>
    <property type="match status" value="1"/>
</dbReference>
<evidence type="ECO:0000256" key="2">
    <source>
        <dbReference type="ARBA" id="ARBA00023277"/>
    </source>
</evidence>
<organism evidence="8 9">
    <name type="scientific">Endomicrobium proavitum</name>
    <dbReference type="NCBI Taxonomy" id="1408281"/>
    <lineage>
        <taxon>Bacteria</taxon>
        <taxon>Pseudomonadati</taxon>
        <taxon>Elusimicrobiota</taxon>
        <taxon>Endomicrobiia</taxon>
        <taxon>Endomicrobiales</taxon>
        <taxon>Endomicrobiaceae</taxon>
        <taxon>Endomicrobium</taxon>
    </lineage>
</organism>
<dbReference type="InterPro" id="IPR028995">
    <property type="entry name" value="Glyco_hydro_57/38_cen_sf"/>
</dbReference>
<evidence type="ECO:0000256" key="4">
    <source>
        <dbReference type="PIRSR" id="PIRSR640042-2"/>
    </source>
</evidence>
<evidence type="ECO:0000256" key="3">
    <source>
        <dbReference type="PIRSR" id="PIRSR640042-1"/>
    </source>
</evidence>
<dbReference type="Gene3D" id="3.20.110.10">
    <property type="entry name" value="Glycoside hydrolase 38, N terminal domain"/>
    <property type="match status" value="1"/>
</dbReference>
<gene>
    <name evidence="8" type="ORF">Epro_0959</name>
</gene>
<proteinExistence type="inferred from homology"/>
<protein>
    <submittedName>
        <fullName evidence="8">Glycoside hydrolase family protein</fullName>
    </submittedName>
</protein>
<dbReference type="Pfam" id="PF03065">
    <property type="entry name" value="Glyco_hydro_57"/>
    <property type="match status" value="1"/>
</dbReference>
<dbReference type="Gene3D" id="1.20.1430.10">
    <property type="entry name" value="Families 57/38 glycoside transferase, middle domain"/>
    <property type="match status" value="1"/>
</dbReference>
<name>A0A0G3WJ33_9BACT</name>
<dbReference type="EMBL" id="CP009498">
    <property type="protein sequence ID" value="AKL98338.1"/>
    <property type="molecule type" value="Genomic_DNA"/>
</dbReference>
<dbReference type="GO" id="GO:0005576">
    <property type="term" value="C:extracellular region"/>
    <property type="evidence" value="ECO:0007669"/>
    <property type="project" value="TreeGrafter"/>
</dbReference>
<dbReference type="PATRIC" id="fig|1408281.3.peg.985"/>
<keyword evidence="9" id="KW-1185">Reference proteome</keyword>
<evidence type="ECO:0000256" key="1">
    <source>
        <dbReference type="ARBA" id="ARBA00006821"/>
    </source>
</evidence>
<dbReference type="InterPro" id="IPR004300">
    <property type="entry name" value="Glyco_hydro_57_N"/>
</dbReference>
<dbReference type="CDD" id="cd10792">
    <property type="entry name" value="GH57N_AmyC_like"/>
    <property type="match status" value="1"/>
</dbReference>